<reference evidence="3" key="1">
    <citation type="submission" date="2019-04" db="EMBL/GenBank/DDBJ databases">
        <title>Nocardioides xinjiangensis sp. nov.</title>
        <authorList>
            <person name="Liu S."/>
        </authorList>
    </citation>
    <scope>NUCLEOTIDE SEQUENCE [LARGE SCALE GENOMIC DNA]</scope>
    <source>
        <strain evidence="3">18</strain>
    </source>
</reference>
<feature type="compositionally biased region" description="Low complexity" evidence="1">
    <location>
        <begin position="452"/>
        <end position="462"/>
    </location>
</feature>
<organism evidence="2 3">
    <name type="scientific">Glycomyces buryatensis</name>
    <dbReference type="NCBI Taxonomy" id="2570927"/>
    <lineage>
        <taxon>Bacteria</taxon>
        <taxon>Bacillati</taxon>
        <taxon>Actinomycetota</taxon>
        <taxon>Actinomycetes</taxon>
        <taxon>Glycomycetales</taxon>
        <taxon>Glycomycetaceae</taxon>
        <taxon>Glycomyces</taxon>
    </lineage>
</organism>
<dbReference type="OrthoDB" id="5168056at2"/>
<dbReference type="Proteomes" id="UP000308760">
    <property type="component" value="Unassembled WGS sequence"/>
</dbReference>
<feature type="region of interest" description="Disordered" evidence="1">
    <location>
        <begin position="261"/>
        <end position="308"/>
    </location>
</feature>
<feature type="compositionally biased region" description="Low complexity" evidence="1">
    <location>
        <begin position="264"/>
        <end position="281"/>
    </location>
</feature>
<comment type="caution">
    <text evidence="2">The sequence shown here is derived from an EMBL/GenBank/DDBJ whole genome shotgun (WGS) entry which is preliminary data.</text>
</comment>
<feature type="region of interest" description="Disordered" evidence="1">
    <location>
        <begin position="452"/>
        <end position="495"/>
    </location>
</feature>
<dbReference type="RefSeq" id="WP_136532717.1">
    <property type="nucleotide sequence ID" value="NZ_STGY01000004.1"/>
</dbReference>
<gene>
    <name evidence="2" type="ORF">FAB82_01205</name>
</gene>
<dbReference type="AlphaFoldDB" id="A0A4V4HSW7"/>
<evidence type="ECO:0000313" key="2">
    <source>
        <dbReference type="EMBL" id="THV43326.1"/>
    </source>
</evidence>
<name>A0A4V4HSW7_9ACTN</name>
<feature type="compositionally biased region" description="Basic and acidic residues" evidence="1">
    <location>
        <begin position="293"/>
        <end position="308"/>
    </location>
</feature>
<evidence type="ECO:0000256" key="1">
    <source>
        <dbReference type="SAM" id="MobiDB-lite"/>
    </source>
</evidence>
<accession>A0A4V4HSW7</accession>
<dbReference type="EMBL" id="STGY01000004">
    <property type="protein sequence ID" value="THV43326.1"/>
    <property type="molecule type" value="Genomic_DNA"/>
</dbReference>
<keyword evidence="3" id="KW-1185">Reference proteome</keyword>
<evidence type="ECO:0000313" key="3">
    <source>
        <dbReference type="Proteomes" id="UP000308760"/>
    </source>
</evidence>
<proteinExistence type="predicted"/>
<feature type="region of interest" description="Disordered" evidence="1">
    <location>
        <begin position="336"/>
        <end position="391"/>
    </location>
</feature>
<feature type="region of interest" description="Disordered" evidence="1">
    <location>
        <begin position="508"/>
        <end position="531"/>
    </location>
</feature>
<sequence>MQVFCGITTDKSDGPPPGQGDTTCAVALVAAGGGLLATDTFGDDPRGWVRLNGLLARQALGSAPVSVAVSGDVDQLAEFASAAGHLVIRSDAAASRSKDALDDAIALARGMATGEVGGQPFAARPEIAVLRPILDTVASASRARHEASEALTCLLRAVFPAALAAWDDPSEASAVAILTRLPQPGALQSISTEDLAADLATVADPGQVAAMAGALTEAIREIGGGDDPAVAPSVSATAEAVSAWDRSLEGLIGLIQAKRPRPETVPAAAPVSAPTFGAAEEAPAEPRRRRRAGTHDTVRLPGDLPDRQSLRALDPASQLHGIVSPAFEETQLEATQVMPEAQPVDGEATSRTQSIRRRRPQPPELPQGEASEILIGQQPPADTGRRHPWQPKEETVGDLQKALADEGDGLLIFGQAKSAWFQRPEGEEEADAETWTLPGDEGWRTARDVNEAPAAEEATTATGLPKRKPQANLVPGSVVDGGDDPGFAEPVDRDPELLAQNTAGYFKGWGRARGGGRAAAAARQAERMASR</sequence>
<protein>
    <recommendedName>
        <fullName evidence="4">Transposase</fullName>
    </recommendedName>
</protein>
<evidence type="ECO:0008006" key="4">
    <source>
        <dbReference type="Google" id="ProtNLM"/>
    </source>
</evidence>
<reference evidence="2 3" key="2">
    <citation type="submission" date="2019-05" db="EMBL/GenBank/DDBJ databases">
        <title>Glycomyces buryatensis sp. nov.</title>
        <authorList>
            <person name="Nikitina E."/>
        </authorList>
    </citation>
    <scope>NUCLEOTIDE SEQUENCE [LARGE SCALE GENOMIC DNA]</scope>
    <source>
        <strain evidence="2 3">18</strain>
    </source>
</reference>